<accession>A0A9R1VGP0</accession>
<organism evidence="1 2">
    <name type="scientific">Lactuca sativa</name>
    <name type="common">Garden lettuce</name>
    <dbReference type="NCBI Taxonomy" id="4236"/>
    <lineage>
        <taxon>Eukaryota</taxon>
        <taxon>Viridiplantae</taxon>
        <taxon>Streptophyta</taxon>
        <taxon>Embryophyta</taxon>
        <taxon>Tracheophyta</taxon>
        <taxon>Spermatophyta</taxon>
        <taxon>Magnoliopsida</taxon>
        <taxon>eudicotyledons</taxon>
        <taxon>Gunneridae</taxon>
        <taxon>Pentapetalae</taxon>
        <taxon>asterids</taxon>
        <taxon>campanulids</taxon>
        <taxon>Asterales</taxon>
        <taxon>Asteraceae</taxon>
        <taxon>Cichorioideae</taxon>
        <taxon>Cichorieae</taxon>
        <taxon>Lactucinae</taxon>
        <taxon>Lactuca</taxon>
    </lineage>
</organism>
<evidence type="ECO:0000313" key="1">
    <source>
        <dbReference type="EMBL" id="KAJ0205865.1"/>
    </source>
</evidence>
<proteinExistence type="predicted"/>
<sequence>MVKVSTSIFMMPCVTLMMFQPLISLSAEYFKIANRESLALVLHRNLSINAAHVISENDVVDREVQEMAAHMDQQRKLRYGTQNLKLPISNYKLFPFVVQAPILELKTLPEHLKYAYLGDKETLPVIISNKLSEKEEFELIRILKEYKTTIGWTIADINGLSPSLCMHKILMEDDYKPSREAQHRLNSPMMEILVAPEDQGKRLSPAFSGHSRIGVCPLDSATHMLPLKGVWLVSFLSMSKVL</sequence>
<evidence type="ECO:0000313" key="2">
    <source>
        <dbReference type="Proteomes" id="UP000235145"/>
    </source>
</evidence>
<keyword evidence="2" id="KW-1185">Reference proteome</keyword>
<reference evidence="1 2" key="1">
    <citation type="journal article" date="2017" name="Nat. Commun.">
        <title>Genome assembly with in vitro proximity ligation data and whole-genome triplication in lettuce.</title>
        <authorList>
            <person name="Reyes-Chin-Wo S."/>
            <person name="Wang Z."/>
            <person name="Yang X."/>
            <person name="Kozik A."/>
            <person name="Arikit S."/>
            <person name="Song C."/>
            <person name="Xia L."/>
            <person name="Froenicke L."/>
            <person name="Lavelle D.O."/>
            <person name="Truco M.J."/>
            <person name="Xia R."/>
            <person name="Zhu S."/>
            <person name="Xu C."/>
            <person name="Xu H."/>
            <person name="Xu X."/>
            <person name="Cox K."/>
            <person name="Korf I."/>
            <person name="Meyers B.C."/>
            <person name="Michelmore R.W."/>
        </authorList>
    </citation>
    <scope>NUCLEOTIDE SEQUENCE [LARGE SCALE GENOMIC DNA]</scope>
    <source>
        <strain evidence="2">cv. Salinas</strain>
        <tissue evidence="1">Seedlings</tissue>
    </source>
</reference>
<protein>
    <submittedName>
        <fullName evidence="1">Uncharacterized protein</fullName>
    </submittedName>
</protein>
<dbReference type="Proteomes" id="UP000235145">
    <property type="component" value="Unassembled WGS sequence"/>
</dbReference>
<comment type="caution">
    <text evidence="1">The sequence shown here is derived from an EMBL/GenBank/DDBJ whole genome shotgun (WGS) entry which is preliminary data.</text>
</comment>
<dbReference type="EMBL" id="NBSK02000005">
    <property type="protein sequence ID" value="KAJ0205865.1"/>
    <property type="molecule type" value="Genomic_DNA"/>
</dbReference>
<name>A0A9R1VGP0_LACSA</name>
<gene>
    <name evidence="1" type="ORF">LSAT_V11C500249230</name>
</gene>
<dbReference type="AlphaFoldDB" id="A0A9R1VGP0"/>